<name>A0A1Y0D3D3_9GAMM</name>
<dbReference type="OrthoDB" id="9807213at2"/>
<dbReference type="Gene3D" id="3.30.70.1560">
    <property type="entry name" value="Alpha-L RNA-binding motif"/>
    <property type="match status" value="1"/>
</dbReference>
<evidence type="ECO:0000313" key="9">
    <source>
        <dbReference type="EMBL" id="ART81834.1"/>
    </source>
</evidence>
<dbReference type="Pfam" id="PF01479">
    <property type="entry name" value="S4"/>
    <property type="match status" value="1"/>
</dbReference>
<feature type="domain" description="RNA-binding S4" evidence="8">
    <location>
        <begin position="28"/>
        <end position="90"/>
    </location>
</feature>
<evidence type="ECO:0000256" key="5">
    <source>
        <dbReference type="PROSITE-ProRule" id="PRU00182"/>
    </source>
</evidence>
<evidence type="ECO:0000256" key="6">
    <source>
        <dbReference type="RuleBase" id="RU003887"/>
    </source>
</evidence>
<dbReference type="InterPro" id="IPR002942">
    <property type="entry name" value="S4_RNA-bd"/>
</dbReference>
<dbReference type="EC" id="5.4.99.-" evidence="6"/>
<keyword evidence="5" id="KW-0694">RNA-binding</keyword>
<dbReference type="PANTHER" id="PTHR47683:SF2">
    <property type="entry name" value="RNA-BINDING S4 DOMAIN-CONTAINING PROTEIN"/>
    <property type="match status" value="1"/>
</dbReference>
<dbReference type="InterPro" id="IPR018496">
    <property type="entry name" value="PsdUridine_synth_RsuA/RluB_CS"/>
</dbReference>
<dbReference type="KEGG" id="opf:CBP31_03680"/>
<dbReference type="InterPro" id="IPR036986">
    <property type="entry name" value="S4_RNA-bd_sf"/>
</dbReference>
<dbReference type="InterPro" id="IPR006145">
    <property type="entry name" value="PsdUridine_synth_RsuA/RluA"/>
</dbReference>
<evidence type="ECO:0000256" key="1">
    <source>
        <dbReference type="ARBA" id="ARBA00008348"/>
    </source>
</evidence>
<dbReference type="InterPro" id="IPR020103">
    <property type="entry name" value="PsdUridine_synth_cat_dom_sf"/>
</dbReference>
<sequence length="368" mass="39555">MSDAPYTSGTASGQPSGQNSEQAQDNLTRLNKFISETGICSRREADRLIDQGRVKVNGVVAGMGVKVSLADDVRVNNKPLRAKPAPVYLVYNKPIGITCTTDPEIPENIVDAVGYKKSRIFPIGRLDKPSSGLILLTNDGDIVNKILRAGNAHEKEYIVSMDKPITDRFVADMGAGVPILDTITKPCKVRKIGHNTINIILTQGLNRQIRRMADYLDFSVTSLKRVRIMNIELGELKPGQWRYVTESELALINAMIGDSSSTEEASQLEQPKAARSGPRIKDLTPEQTAAHAQAKPSANRRTRARSASASHAAANAKPKGSGKPRPANTGAKPEAKTGAKNGGSRTQATGKGRASSKGSLPQSNRGKR</sequence>
<protein>
    <recommendedName>
        <fullName evidence="6">Pseudouridine synthase</fullName>
        <ecNumber evidence="6">5.4.99.-</ecNumber>
    </recommendedName>
</protein>
<dbReference type="GO" id="GO:0000455">
    <property type="term" value="P:enzyme-directed rRNA pseudouridine synthesis"/>
    <property type="evidence" value="ECO:0007669"/>
    <property type="project" value="UniProtKB-ARBA"/>
</dbReference>
<dbReference type="NCBIfam" id="TIGR00093">
    <property type="entry name" value="pseudouridine synthase"/>
    <property type="match status" value="1"/>
</dbReference>
<comment type="similarity">
    <text evidence="1 6">Belongs to the pseudouridine synthase RsuA family.</text>
</comment>
<evidence type="ECO:0000313" key="10">
    <source>
        <dbReference type="Proteomes" id="UP000243937"/>
    </source>
</evidence>
<dbReference type="InterPro" id="IPR050343">
    <property type="entry name" value="RsuA_PseudoU_synthase"/>
</dbReference>
<dbReference type="FunFam" id="3.10.290.10:FF:000003">
    <property type="entry name" value="Pseudouridine synthase"/>
    <property type="match status" value="1"/>
</dbReference>
<evidence type="ECO:0000256" key="2">
    <source>
        <dbReference type="ARBA" id="ARBA00023235"/>
    </source>
</evidence>
<dbReference type="FunFam" id="3.30.70.1560:FF:000002">
    <property type="entry name" value="Pseudouridine synthase"/>
    <property type="match status" value="1"/>
</dbReference>
<evidence type="ECO:0000256" key="3">
    <source>
        <dbReference type="ARBA" id="ARBA00036390"/>
    </source>
</evidence>
<dbReference type="Proteomes" id="UP000243937">
    <property type="component" value="Chromosome"/>
</dbReference>
<dbReference type="Gene3D" id="3.10.290.10">
    <property type="entry name" value="RNA-binding S4 domain"/>
    <property type="match status" value="1"/>
</dbReference>
<dbReference type="CDD" id="cd02554">
    <property type="entry name" value="PseudoU_synth_RluF"/>
    <property type="match status" value="1"/>
</dbReference>
<keyword evidence="10" id="KW-1185">Reference proteome</keyword>
<dbReference type="Pfam" id="PF00849">
    <property type="entry name" value="PseudoU_synth_2"/>
    <property type="match status" value="1"/>
</dbReference>
<dbReference type="SUPFAM" id="SSF55174">
    <property type="entry name" value="Alpha-L RNA-binding motif"/>
    <property type="match status" value="1"/>
</dbReference>
<keyword evidence="2 6" id="KW-0413">Isomerase</keyword>
<dbReference type="GO" id="GO:0160138">
    <property type="term" value="F:23S rRNA pseudouridine(2604) synthase activity"/>
    <property type="evidence" value="ECO:0007669"/>
    <property type="project" value="UniProtKB-EC"/>
</dbReference>
<evidence type="ECO:0000256" key="7">
    <source>
        <dbReference type="SAM" id="MobiDB-lite"/>
    </source>
</evidence>
<dbReference type="PANTHER" id="PTHR47683">
    <property type="entry name" value="PSEUDOURIDINE SYNTHASE FAMILY PROTEIN-RELATED"/>
    <property type="match status" value="1"/>
</dbReference>
<proteinExistence type="inferred from homology"/>
<dbReference type="EMBL" id="CP021377">
    <property type="protein sequence ID" value="ART81834.1"/>
    <property type="molecule type" value="Genomic_DNA"/>
</dbReference>
<comment type="catalytic activity">
    <reaction evidence="3">
        <text>uridine(35) in tRNA(Tyr) = pseudouridine(35) in tRNA(Tyr)</text>
        <dbReference type="Rhea" id="RHEA:60556"/>
        <dbReference type="Rhea" id="RHEA-COMP:15607"/>
        <dbReference type="Rhea" id="RHEA-COMP:15608"/>
        <dbReference type="ChEBI" id="CHEBI:65314"/>
        <dbReference type="ChEBI" id="CHEBI:65315"/>
    </reaction>
</comment>
<comment type="catalytic activity">
    <reaction evidence="4">
        <text>uridine(2604) in 23S rRNA = pseudouridine(2604) in 23S rRNA</text>
        <dbReference type="Rhea" id="RHEA:38875"/>
        <dbReference type="Rhea" id="RHEA-COMP:10093"/>
        <dbReference type="Rhea" id="RHEA-COMP:10094"/>
        <dbReference type="ChEBI" id="CHEBI:65314"/>
        <dbReference type="ChEBI" id="CHEBI:65315"/>
        <dbReference type="EC" id="5.4.99.21"/>
    </reaction>
</comment>
<dbReference type="InterPro" id="IPR042092">
    <property type="entry name" value="PsdUridine_s_RsuA/RluB/E/F_cat"/>
</dbReference>
<dbReference type="SUPFAM" id="SSF55120">
    <property type="entry name" value="Pseudouridine synthase"/>
    <property type="match status" value="1"/>
</dbReference>
<dbReference type="GO" id="GO:0003723">
    <property type="term" value="F:RNA binding"/>
    <property type="evidence" value="ECO:0007669"/>
    <property type="project" value="UniProtKB-KW"/>
</dbReference>
<dbReference type="CDD" id="cd00165">
    <property type="entry name" value="S4"/>
    <property type="match status" value="1"/>
</dbReference>
<feature type="compositionally biased region" description="Polar residues" evidence="7">
    <location>
        <begin position="356"/>
        <end position="368"/>
    </location>
</feature>
<dbReference type="InterPro" id="IPR020094">
    <property type="entry name" value="TruA/RsuA/RluB/E/F_N"/>
</dbReference>
<feature type="region of interest" description="Disordered" evidence="7">
    <location>
        <begin position="1"/>
        <end position="23"/>
    </location>
</feature>
<gene>
    <name evidence="9" type="ORF">CBP31_03680</name>
</gene>
<evidence type="ECO:0000256" key="4">
    <source>
        <dbReference type="ARBA" id="ARBA00036535"/>
    </source>
</evidence>
<reference evidence="9 10" key="1">
    <citation type="journal article" date="2014" name="Int. J. Syst. Evol. Microbiol.">
        <title>Oceanisphaera profunda sp. nov., a marine bacterium isolated from deep-sea sediment, and emended description of the genus Oceanisphaera.</title>
        <authorList>
            <person name="Xu Z."/>
            <person name="Zhang X.Y."/>
            <person name="Su H.N."/>
            <person name="Yu Z.C."/>
            <person name="Liu C."/>
            <person name="Li H."/>
            <person name="Chen X.L."/>
            <person name="Song X.Y."/>
            <person name="Xie B.B."/>
            <person name="Qin Q.L."/>
            <person name="Zhou B.C."/>
            <person name="Shi M."/>
            <person name="Huang Y."/>
            <person name="Zhang Y.Z."/>
        </authorList>
    </citation>
    <scope>NUCLEOTIDE SEQUENCE [LARGE SCALE GENOMIC DNA]</scope>
    <source>
        <strain evidence="9 10">SM1222</strain>
    </source>
</reference>
<dbReference type="PROSITE" id="PS50889">
    <property type="entry name" value="S4"/>
    <property type="match status" value="1"/>
</dbReference>
<accession>A0A1Y0D3D3</accession>
<feature type="region of interest" description="Disordered" evidence="7">
    <location>
        <begin position="262"/>
        <end position="368"/>
    </location>
</feature>
<evidence type="ECO:0000259" key="8">
    <source>
        <dbReference type="SMART" id="SM00363"/>
    </source>
</evidence>
<dbReference type="Gene3D" id="3.30.70.580">
    <property type="entry name" value="Pseudouridine synthase I, catalytic domain, N-terminal subdomain"/>
    <property type="match status" value="1"/>
</dbReference>
<dbReference type="InterPro" id="IPR000748">
    <property type="entry name" value="PsdUridine_synth_RsuA/RluB/E/F"/>
</dbReference>
<feature type="compositionally biased region" description="Low complexity" evidence="7">
    <location>
        <begin position="305"/>
        <end position="316"/>
    </location>
</feature>
<dbReference type="AlphaFoldDB" id="A0A1Y0D3D3"/>
<dbReference type="PROSITE" id="PS01149">
    <property type="entry name" value="PSI_RSU"/>
    <property type="match status" value="1"/>
</dbReference>
<dbReference type="SMART" id="SM00363">
    <property type="entry name" value="S4"/>
    <property type="match status" value="1"/>
</dbReference>
<dbReference type="RefSeq" id="WP_087034922.1">
    <property type="nucleotide sequence ID" value="NZ_CP021377.1"/>
</dbReference>
<organism evidence="9 10">
    <name type="scientific">Oceanisphaera profunda</name>
    <dbReference type="NCBI Taxonomy" id="1416627"/>
    <lineage>
        <taxon>Bacteria</taxon>
        <taxon>Pseudomonadati</taxon>
        <taxon>Pseudomonadota</taxon>
        <taxon>Gammaproteobacteria</taxon>
        <taxon>Aeromonadales</taxon>
        <taxon>Aeromonadaceae</taxon>
        <taxon>Oceanisphaera</taxon>
    </lineage>
</organism>